<accession>S0F8N0</accession>
<comment type="caution">
    <text evidence="1">The sequence shown here is derived from an EMBL/GenBank/DDBJ whole genome shotgun (WGS) entry which is preliminary data.</text>
</comment>
<organism evidence="1 2">
    <name type="scientific">Phocaeicola coprophilus DSM 18228 = JCM 13818</name>
    <dbReference type="NCBI Taxonomy" id="547042"/>
    <lineage>
        <taxon>Bacteria</taxon>
        <taxon>Pseudomonadati</taxon>
        <taxon>Bacteroidota</taxon>
        <taxon>Bacteroidia</taxon>
        <taxon>Bacteroidales</taxon>
        <taxon>Bacteroidaceae</taxon>
        <taxon>Phocaeicola</taxon>
    </lineage>
</organism>
<protein>
    <submittedName>
        <fullName evidence="1">Uncharacterized protein</fullName>
    </submittedName>
</protein>
<proteinExistence type="predicted"/>
<evidence type="ECO:0000313" key="1">
    <source>
        <dbReference type="EMBL" id="EEF76470.1"/>
    </source>
</evidence>
<sequence length="47" mass="5817">MLVELKIFHRKEYFIRILFVYLAKTIPKERRMPGIEPMFQQPFLNFS</sequence>
<dbReference type="EMBL" id="ACBW01000140">
    <property type="protein sequence ID" value="EEF76470.1"/>
    <property type="molecule type" value="Genomic_DNA"/>
</dbReference>
<dbReference type="HOGENOM" id="CLU_3164533_0_0_10"/>
<reference evidence="1 2" key="1">
    <citation type="submission" date="2008-12" db="EMBL/GenBank/DDBJ databases">
        <authorList>
            <person name="Fulton L."/>
            <person name="Clifton S."/>
            <person name="Fulton B."/>
            <person name="Xu J."/>
            <person name="Minx P."/>
            <person name="Pepin K.H."/>
            <person name="Johnson M."/>
            <person name="Bhonagiri V."/>
            <person name="Nash W.E."/>
            <person name="Mardis E.R."/>
            <person name="Wilson R.K."/>
        </authorList>
    </citation>
    <scope>NUCLEOTIDE SEQUENCE [LARGE SCALE GENOMIC DNA]</scope>
    <source>
        <strain evidence="1 2">DSM 18228</strain>
    </source>
</reference>
<gene>
    <name evidence="1" type="ORF">BACCOPRO_01970</name>
</gene>
<dbReference type="Proteomes" id="UP000014073">
    <property type="component" value="Unassembled WGS sequence"/>
</dbReference>
<dbReference type="AlphaFoldDB" id="S0F8N0"/>
<evidence type="ECO:0000313" key="2">
    <source>
        <dbReference type="Proteomes" id="UP000014073"/>
    </source>
</evidence>
<keyword evidence="2" id="KW-1185">Reference proteome</keyword>
<name>S0F8N0_9BACT</name>